<dbReference type="EMBL" id="CP034587">
    <property type="protein sequence ID" value="AZQ69863.1"/>
    <property type="molecule type" value="Genomic_DNA"/>
</dbReference>
<name>A0A3S9PBX5_STRLT</name>
<dbReference type="AlphaFoldDB" id="A0A3S9PBX5"/>
<dbReference type="InterPro" id="IPR041881">
    <property type="entry name" value="PqqD_sf"/>
</dbReference>
<gene>
    <name evidence="1" type="ORF">EKH77_00285</name>
</gene>
<accession>A0A3S9PBX5</accession>
<dbReference type="RefSeq" id="WP_126912428.1">
    <property type="nucleotide sequence ID" value="NZ_CP034587.1"/>
</dbReference>
<reference evidence="1 2" key="1">
    <citation type="submission" date="2018-12" db="EMBL/GenBank/DDBJ databases">
        <title>The whole draft genome of Streptomyce luteoverticillatus CGMCC 15060.</title>
        <authorList>
            <person name="Feng Z."/>
            <person name="Chen G."/>
            <person name="Zhang J."/>
            <person name="Zhu H."/>
            <person name="Yu X."/>
            <person name="Zhang W."/>
            <person name="Zhang X."/>
        </authorList>
    </citation>
    <scope>NUCLEOTIDE SEQUENCE [LARGE SCALE GENOMIC DNA]</scope>
    <source>
        <strain evidence="1 2">CGMCC 15060</strain>
    </source>
</reference>
<organism evidence="1 2">
    <name type="scientific">Streptomyces luteoverticillatus</name>
    <name type="common">Streptoverticillium luteoverticillatus</name>
    <dbReference type="NCBI Taxonomy" id="66425"/>
    <lineage>
        <taxon>Bacteria</taxon>
        <taxon>Bacillati</taxon>
        <taxon>Actinomycetota</taxon>
        <taxon>Actinomycetes</taxon>
        <taxon>Kitasatosporales</taxon>
        <taxon>Streptomycetaceae</taxon>
        <taxon>Streptomyces</taxon>
    </lineage>
</organism>
<dbReference type="NCBIfam" id="NF033530">
    <property type="entry name" value="lasso_PqqD_Strm"/>
    <property type="match status" value="1"/>
</dbReference>
<protein>
    <submittedName>
        <fullName evidence="1">Lasso peptide biosynthesis PqqD family chaperone</fullName>
    </submittedName>
</protein>
<dbReference type="Proteomes" id="UP000267900">
    <property type="component" value="Chromosome"/>
</dbReference>
<sequence length="84" mass="9085">MPSLRQDISAATVEDGMVLLDERSGRYYQLNGSGALVLRILIEGGGEKEAADALTEHYDVPRDRALADIGRIVRRLCGAGLMTP</sequence>
<proteinExistence type="predicted"/>
<evidence type="ECO:0000313" key="2">
    <source>
        <dbReference type="Proteomes" id="UP000267900"/>
    </source>
</evidence>
<dbReference type="Gene3D" id="1.10.10.1150">
    <property type="entry name" value="Coenzyme PQQ synthesis protein D (PqqD)"/>
    <property type="match status" value="1"/>
</dbReference>
<dbReference type="InterPro" id="IPR008792">
    <property type="entry name" value="PQQD"/>
</dbReference>
<evidence type="ECO:0000313" key="1">
    <source>
        <dbReference type="EMBL" id="AZQ69863.1"/>
    </source>
</evidence>
<dbReference type="Pfam" id="PF05402">
    <property type="entry name" value="PqqD"/>
    <property type="match status" value="1"/>
</dbReference>
<dbReference type="OrthoDB" id="5195143at2"/>
<keyword evidence="2" id="KW-1185">Reference proteome</keyword>